<protein>
    <submittedName>
        <fullName evidence="1">Uncharacterized protein</fullName>
    </submittedName>
</protein>
<evidence type="ECO:0000313" key="1">
    <source>
        <dbReference type="EMBL" id="KAG7507238.1"/>
    </source>
</evidence>
<evidence type="ECO:0000313" key="2">
    <source>
        <dbReference type="Proteomes" id="UP000693946"/>
    </source>
</evidence>
<sequence length="224" mass="25769">MERKMDRDVSDKTYACSDKWGSLFQVMDVFTSQVVSTLSREWSDLQLEFTEDKEFRSVDFCTVFPIFVSIHDSGNKQRYQIMADSDGDTSIIVKIEREIDRNRLVTFGASEGAVELGLSCITSLKSSAKCSEKTVECTETPRSGRAALSDPRTSPRERVTEDERIEITQGNFSIQQNLKHHLSISMSPPFFFFVCHCFTLIPRPYVEMQRWTAWWRCRLLGTTS</sequence>
<keyword evidence="2" id="KW-1185">Reference proteome</keyword>
<dbReference type="Proteomes" id="UP000693946">
    <property type="component" value="Linkage Group LG18"/>
</dbReference>
<dbReference type="EMBL" id="JAGKHQ010000010">
    <property type="protein sequence ID" value="KAG7507238.1"/>
    <property type="molecule type" value="Genomic_DNA"/>
</dbReference>
<dbReference type="AlphaFoldDB" id="A0AAV6RRB2"/>
<comment type="caution">
    <text evidence="1">The sequence shown here is derived from an EMBL/GenBank/DDBJ whole genome shotgun (WGS) entry which is preliminary data.</text>
</comment>
<name>A0AAV6RRB2_SOLSE</name>
<gene>
    <name evidence="1" type="ORF">JOB18_028078</name>
</gene>
<accession>A0AAV6RRB2</accession>
<proteinExistence type="predicted"/>
<organism evidence="1 2">
    <name type="scientific">Solea senegalensis</name>
    <name type="common">Senegalese sole</name>
    <dbReference type="NCBI Taxonomy" id="28829"/>
    <lineage>
        <taxon>Eukaryota</taxon>
        <taxon>Metazoa</taxon>
        <taxon>Chordata</taxon>
        <taxon>Craniata</taxon>
        <taxon>Vertebrata</taxon>
        <taxon>Euteleostomi</taxon>
        <taxon>Actinopterygii</taxon>
        <taxon>Neopterygii</taxon>
        <taxon>Teleostei</taxon>
        <taxon>Neoteleostei</taxon>
        <taxon>Acanthomorphata</taxon>
        <taxon>Carangaria</taxon>
        <taxon>Pleuronectiformes</taxon>
        <taxon>Pleuronectoidei</taxon>
        <taxon>Soleidae</taxon>
        <taxon>Solea</taxon>
    </lineage>
</organism>
<reference evidence="1 2" key="1">
    <citation type="journal article" date="2021" name="Sci. Rep.">
        <title>Chromosome anchoring in Senegalese sole (Solea senegalensis) reveals sex-associated markers and genome rearrangements in flatfish.</title>
        <authorList>
            <person name="Guerrero-Cozar I."/>
            <person name="Gomez-Garrido J."/>
            <person name="Berbel C."/>
            <person name="Martinez-Blanch J.F."/>
            <person name="Alioto T."/>
            <person name="Claros M.G."/>
            <person name="Gagnaire P.A."/>
            <person name="Manchado M."/>
        </authorList>
    </citation>
    <scope>NUCLEOTIDE SEQUENCE [LARGE SCALE GENOMIC DNA]</scope>
    <source>
        <strain evidence="1">Sse05_10M</strain>
    </source>
</reference>